<name>A0ABR4Z9Y9_9NOCA</name>
<reference evidence="3 4" key="1">
    <citation type="journal article" date="2014" name="Int. J. Syst. Evol. Microbiol.">
        <title>Nocardia vulneris sp. nov., isolated from wounds of human patients in North America.</title>
        <authorList>
            <person name="Lasker B.A."/>
            <person name="Bell M."/>
            <person name="Klenk H.P."/>
            <person name="Sproer C."/>
            <person name="Schumann C."/>
            <person name="Schumann P."/>
            <person name="Brown J.M."/>
        </authorList>
    </citation>
    <scope>NUCLEOTIDE SEQUENCE [LARGE SCALE GENOMIC DNA]</scope>
    <source>
        <strain evidence="3 4">W9851</strain>
    </source>
</reference>
<dbReference type="Gene3D" id="3.40.50.12780">
    <property type="entry name" value="N-terminal domain of ligase-like"/>
    <property type="match status" value="1"/>
</dbReference>
<dbReference type="RefSeq" id="WP_043675962.1">
    <property type="nucleotide sequence ID" value="NZ_BDCI01000035.1"/>
</dbReference>
<comment type="caution">
    <text evidence="3">The sequence shown here is derived from an EMBL/GenBank/DDBJ whole genome shotgun (WGS) entry which is preliminary data.</text>
</comment>
<dbReference type="InterPro" id="IPR042099">
    <property type="entry name" value="ANL_N_sf"/>
</dbReference>
<gene>
    <name evidence="3" type="ORF">FG87_26610</name>
</gene>
<dbReference type="Pfam" id="PF00501">
    <property type="entry name" value="AMP-binding"/>
    <property type="match status" value="1"/>
</dbReference>
<dbReference type="EMBL" id="JNFP01000035">
    <property type="protein sequence ID" value="KIA62167.1"/>
    <property type="molecule type" value="Genomic_DNA"/>
</dbReference>
<evidence type="ECO:0000313" key="4">
    <source>
        <dbReference type="Proteomes" id="UP000031364"/>
    </source>
</evidence>
<dbReference type="PANTHER" id="PTHR43767">
    <property type="entry name" value="LONG-CHAIN-FATTY-ACID--COA LIGASE"/>
    <property type="match status" value="1"/>
</dbReference>
<dbReference type="Gene3D" id="3.30.300.30">
    <property type="match status" value="1"/>
</dbReference>
<organism evidence="3 4">
    <name type="scientific">Nocardia vulneris</name>
    <dbReference type="NCBI Taxonomy" id="1141657"/>
    <lineage>
        <taxon>Bacteria</taxon>
        <taxon>Bacillati</taxon>
        <taxon>Actinomycetota</taxon>
        <taxon>Actinomycetes</taxon>
        <taxon>Mycobacteriales</taxon>
        <taxon>Nocardiaceae</taxon>
        <taxon>Nocardia</taxon>
    </lineage>
</organism>
<dbReference type="CDD" id="cd04433">
    <property type="entry name" value="AFD_class_I"/>
    <property type="match status" value="1"/>
</dbReference>
<dbReference type="SUPFAM" id="SSF56801">
    <property type="entry name" value="Acetyl-CoA synthetase-like"/>
    <property type="match status" value="1"/>
</dbReference>
<protein>
    <submittedName>
        <fullName evidence="3">AMP-dependent synthetase</fullName>
    </submittedName>
</protein>
<dbReference type="InterPro" id="IPR020845">
    <property type="entry name" value="AMP-binding_CS"/>
</dbReference>
<dbReference type="Proteomes" id="UP000031364">
    <property type="component" value="Unassembled WGS sequence"/>
</dbReference>
<feature type="domain" description="AMP-binding enzyme C-terminal" evidence="2">
    <location>
        <begin position="379"/>
        <end position="453"/>
    </location>
</feature>
<dbReference type="InterPro" id="IPR000873">
    <property type="entry name" value="AMP-dep_synth/lig_dom"/>
</dbReference>
<feature type="domain" description="AMP-dependent synthetase/ligase" evidence="1">
    <location>
        <begin position="10"/>
        <end position="329"/>
    </location>
</feature>
<keyword evidence="4" id="KW-1185">Reference proteome</keyword>
<dbReference type="InterPro" id="IPR045851">
    <property type="entry name" value="AMP-bd_C_sf"/>
</dbReference>
<evidence type="ECO:0000313" key="3">
    <source>
        <dbReference type="EMBL" id="KIA62167.1"/>
    </source>
</evidence>
<accession>A0ABR4Z9Y9</accession>
<dbReference type="InterPro" id="IPR050237">
    <property type="entry name" value="ATP-dep_AMP-bd_enzyme"/>
</dbReference>
<evidence type="ECO:0000259" key="2">
    <source>
        <dbReference type="Pfam" id="PF13193"/>
    </source>
</evidence>
<dbReference type="PANTHER" id="PTHR43767:SF1">
    <property type="entry name" value="NONRIBOSOMAL PEPTIDE SYNTHASE PES1 (EUROFUNG)-RELATED"/>
    <property type="match status" value="1"/>
</dbReference>
<dbReference type="Pfam" id="PF13193">
    <property type="entry name" value="AMP-binding_C"/>
    <property type="match status" value="1"/>
</dbReference>
<dbReference type="PROSITE" id="PS00455">
    <property type="entry name" value="AMP_BINDING"/>
    <property type="match status" value="1"/>
</dbReference>
<dbReference type="InterPro" id="IPR025110">
    <property type="entry name" value="AMP-bd_C"/>
</dbReference>
<evidence type="ECO:0000259" key="1">
    <source>
        <dbReference type="Pfam" id="PF00501"/>
    </source>
</evidence>
<proteinExistence type="predicted"/>
<sequence length="465" mass="48876">MSFPGSIVRALQADPGKVVVEHGARTVTRAQLLTMMGTVAGGLRERGLGPGRGVALRVDVSAESLAAYLAAYTLGCRVVGVRPGLSARQLAHVLSNGVDAVLDDEQVHALLAGPAQPVTVEARSGDIARVAYTSGTTGLPKGCAQTYRAMSAHWSWGKPTWSPETAALAACAERYLLFGTLASAVVQDYLALCLLGGGTAVIPEPVGTELFPEVIARLRITATIMNVPRLYQMLDALRTAPADTSSLRAMVVAGSPLAPHRLADAVRALGPVVHQAYGQTETGGLTALTPAEIDSGVLASVGRPLPGVAVDIRDGEIYVRNEYMMSEYLGDPAETADVLVDGWVRTRDLGYLADGYLYLTGRARDVIIVDALPVYAGPIERLLAGHPDIDQAYVVGAPDDRRGEAVHAFVVPRPGRTPDSIALSALVHAELGESSVPQSYTVVPEAPTAASGKPDKKALLELYPR</sequence>